<evidence type="ECO:0000313" key="2">
    <source>
        <dbReference type="EMBL" id="SFW11663.1"/>
    </source>
</evidence>
<dbReference type="AlphaFoldDB" id="A0A1K1LLE0"/>
<feature type="region of interest" description="Disordered" evidence="1">
    <location>
        <begin position="1"/>
        <end position="36"/>
    </location>
</feature>
<dbReference type="STRING" id="546364.SAMN04489730_0045"/>
<dbReference type="EMBL" id="FPJG01000001">
    <property type="protein sequence ID" value="SFW11663.1"/>
    <property type="molecule type" value="Genomic_DNA"/>
</dbReference>
<organism evidence="2 3">
    <name type="scientific">Amycolatopsis australiensis</name>
    <dbReference type="NCBI Taxonomy" id="546364"/>
    <lineage>
        <taxon>Bacteria</taxon>
        <taxon>Bacillati</taxon>
        <taxon>Actinomycetota</taxon>
        <taxon>Actinomycetes</taxon>
        <taxon>Pseudonocardiales</taxon>
        <taxon>Pseudonocardiaceae</taxon>
        <taxon>Amycolatopsis</taxon>
    </lineage>
</organism>
<dbReference type="RefSeq" id="WP_072474322.1">
    <property type="nucleotide sequence ID" value="NZ_FPJG01000001.1"/>
</dbReference>
<evidence type="ECO:0000256" key="1">
    <source>
        <dbReference type="SAM" id="MobiDB-lite"/>
    </source>
</evidence>
<proteinExistence type="predicted"/>
<gene>
    <name evidence="2" type="ORF">SAMN04489730_0045</name>
</gene>
<dbReference type="Proteomes" id="UP000182740">
    <property type="component" value="Unassembled WGS sequence"/>
</dbReference>
<dbReference type="OrthoDB" id="3687315at2"/>
<protein>
    <submittedName>
        <fullName evidence="2">Uncharacterized protein</fullName>
    </submittedName>
</protein>
<accession>A0A1K1LLE0</accession>
<feature type="compositionally biased region" description="Low complexity" evidence="1">
    <location>
        <begin position="1"/>
        <end position="19"/>
    </location>
</feature>
<keyword evidence="3" id="KW-1185">Reference proteome</keyword>
<name>A0A1K1LLE0_9PSEU</name>
<reference evidence="3" key="1">
    <citation type="submission" date="2016-11" db="EMBL/GenBank/DDBJ databases">
        <authorList>
            <person name="Varghese N."/>
            <person name="Submissions S."/>
        </authorList>
    </citation>
    <scope>NUCLEOTIDE SEQUENCE [LARGE SCALE GENOMIC DNA]</scope>
    <source>
        <strain evidence="3">DSM 44671</strain>
    </source>
</reference>
<evidence type="ECO:0000313" key="3">
    <source>
        <dbReference type="Proteomes" id="UP000182740"/>
    </source>
</evidence>
<sequence length="246" mass="26776">MTTVPFTTTTATPLGAVPAPRTPPPPPEGRDGEPTAVPGLLIVADRTPDGAFTGLWTLSAPGGGRVRPTTLTYIRELATHLADFDLDWPYPTGSPASARLAREVSARFTRAQAERRPLWWARTSWLSHGPLWRVGAGDGDVASVPFADLWQLLDQLPADEAHVGFDPAPTWSLRCAAPLCDDGTGRPLQLHAQDEDGSDAGVLRHAERNVLLVEAVSARWARRGRHWMCPACTLEHLPNPGRDLRW</sequence>